<organism evidence="1 2">
    <name type="scientific">Eretmocerus hayati</name>
    <dbReference type="NCBI Taxonomy" id="131215"/>
    <lineage>
        <taxon>Eukaryota</taxon>
        <taxon>Metazoa</taxon>
        <taxon>Ecdysozoa</taxon>
        <taxon>Arthropoda</taxon>
        <taxon>Hexapoda</taxon>
        <taxon>Insecta</taxon>
        <taxon>Pterygota</taxon>
        <taxon>Neoptera</taxon>
        <taxon>Endopterygota</taxon>
        <taxon>Hymenoptera</taxon>
        <taxon>Apocrita</taxon>
        <taxon>Proctotrupomorpha</taxon>
        <taxon>Chalcidoidea</taxon>
        <taxon>Aphelinidae</taxon>
        <taxon>Aphelininae</taxon>
        <taxon>Eretmocerus</taxon>
    </lineage>
</organism>
<reference evidence="1" key="1">
    <citation type="submission" date="2023-04" db="EMBL/GenBank/DDBJ databases">
        <title>A chromosome-level genome assembly of the parasitoid wasp Eretmocerus hayati.</title>
        <authorList>
            <person name="Zhong Y."/>
            <person name="Liu S."/>
            <person name="Liu Y."/>
        </authorList>
    </citation>
    <scope>NUCLEOTIDE SEQUENCE</scope>
    <source>
        <strain evidence="1">ZJU_SS_LIU_2023</strain>
    </source>
</reference>
<proteinExistence type="predicted"/>
<keyword evidence="2" id="KW-1185">Reference proteome</keyword>
<accession>A0ACC2PJJ0</accession>
<gene>
    <name evidence="1" type="ORF">QAD02_019408</name>
</gene>
<dbReference type="Proteomes" id="UP001239111">
    <property type="component" value="Chromosome 1"/>
</dbReference>
<evidence type="ECO:0000313" key="1">
    <source>
        <dbReference type="EMBL" id="KAJ8683616.1"/>
    </source>
</evidence>
<name>A0ACC2PJJ0_9HYME</name>
<sequence>MSMRVALSTILGLFSVFQIPLVLGSPLDKVLKHHVFIKHEEMRVCGGIAVSSNEIITSASCLSSSSANSIQVTSFGSATHPFSHDHAVIDKCIPDNFDVKANDHTNDIAILRLREPIVNDDSNTTFGTIEIAEPDLKFNDQTIMQVVGYVFDPKGTSDSSIKMSSINLSRIPIRRENDVIGVGAGDLSIVLGACNGTGGVSAFIGNKLVGLTTNWKPDCDTKPGSPIIFTSISHTRFFIDECLAKFRSKDYSFAHKVKELLWSFTLWG</sequence>
<comment type="caution">
    <text evidence="1">The sequence shown here is derived from an EMBL/GenBank/DDBJ whole genome shotgun (WGS) entry which is preliminary data.</text>
</comment>
<dbReference type="EMBL" id="CM056741">
    <property type="protein sequence ID" value="KAJ8683616.1"/>
    <property type="molecule type" value="Genomic_DNA"/>
</dbReference>
<evidence type="ECO:0000313" key="2">
    <source>
        <dbReference type="Proteomes" id="UP001239111"/>
    </source>
</evidence>
<protein>
    <submittedName>
        <fullName evidence="1">Uncharacterized protein</fullName>
    </submittedName>
</protein>